<dbReference type="AlphaFoldDB" id="A0A7C8PHS1"/>
<feature type="compositionally biased region" description="Polar residues" evidence="1">
    <location>
        <begin position="239"/>
        <end position="248"/>
    </location>
</feature>
<feature type="compositionally biased region" description="Low complexity" evidence="1">
    <location>
        <begin position="174"/>
        <end position="183"/>
    </location>
</feature>
<dbReference type="EMBL" id="SOZJ01000007">
    <property type="protein sequence ID" value="TGJ64123.1"/>
    <property type="molecule type" value="Genomic_DNA"/>
</dbReference>
<accession>A0A7C8PHS1</accession>
<protein>
    <submittedName>
        <fullName evidence="2">Uncharacterized protein</fullName>
    </submittedName>
</protein>
<feature type="region of interest" description="Disordered" evidence="1">
    <location>
        <begin position="36"/>
        <end position="279"/>
    </location>
</feature>
<feature type="compositionally biased region" description="Basic and acidic residues" evidence="1">
    <location>
        <begin position="249"/>
        <end position="264"/>
    </location>
</feature>
<feature type="compositionally biased region" description="Low complexity" evidence="1">
    <location>
        <begin position="77"/>
        <end position="110"/>
    </location>
</feature>
<evidence type="ECO:0000313" key="2">
    <source>
        <dbReference type="EMBL" id="TGJ64123.1"/>
    </source>
</evidence>
<name>A0A7C8PHS1_ORBOL</name>
<feature type="compositionally biased region" description="Basic residues" evidence="1">
    <location>
        <begin position="148"/>
        <end position="168"/>
    </location>
</feature>
<reference evidence="2 3" key="1">
    <citation type="submission" date="2019-03" db="EMBL/GenBank/DDBJ databases">
        <title>Nematode-trapping fungi genome.</title>
        <authorList>
            <person name="Vidal-Diez De Ulzurrun G."/>
        </authorList>
    </citation>
    <scope>NUCLEOTIDE SEQUENCE [LARGE SCALE GENOMIC DNA]</scope>
    <source>
        <strain evidence="2 3">TWF154</strain>
    </source>
</reference>
<sequence>MLTSRLHPTVTTITTITTSLLLRLAIPKMSDPPEDLSSMGFTSFGKTPKHHQTAPIHANPTPFPPPSSTSLPPRPPFQQSNQPPHNQYHNNNSNNNQNYRGRGGRNFNNRGGRGGGGQGHQGYQGHQGQGGPHRRNFHTNPQFQRGGRGGRHHHPYPHRQSHDNHHHQQKQDFTTSSSSSTPSYRSKQFGEGLYKPSMNEDPWAPLTQNKQSQSQSQSQPQSHQQSKTPTTTPNDVWMGQTTAATSSNIDDKTSWYDKPEDKAADGGGWNADEIDLGDD</sequence>
<proteinExistence type="predicted"/>
<evidence type="ECO:0000313" key="3">
    <source>
        <dbReference type="Proteomes" id="UP000297595"/>
    </source>
</evidence>
<dbReference type="Proteomes" id="UP000297595">
    <property type="component" value="Unassembled WGS sequence"/>
</dbReference>
<gene>
    <name evidence="2" type="ORF">EYR41_010198</name>
</gene>
<feature type="compositionally biased region" description="Pro residues" evidence="1">
    <location>
        <begin position="61"/>
        <end position="76"/>
    </location>
</feature>
<comment type="caution">
    <text evidence="2">The sequence shown here is derived from an EMBL/GenBank/DDBJ whole genome shotgun (WGS) entry which is preliminary data.</text>
</comment>
<feature type="compositionally biased region" description="Low complexity" evidence="1">
    <location>
        <begin position="207"/>
        <end position="233"/>
    </location>
</feature>
<organism evidence="2 3">
    <name type="scientific">Orbilia oligospora</name>
    <name type="common">Nematode-trapping fungus</name>
    <name type="synonym">Arthrobotrys oligospora</name>
    <dbReference type="NCBI Taxonomy" id="2813651"/>
    <lineage>
        <taxon>Eukaryota</taxon>
        <taxon>Fungi</taxon>
        <taxon>Dikarya</taxon>
        <taxon>Ascomycota</taxon>
        <taxon>Pezizomycotina</taxon>
        <taxon>Orbiliomycetes</taxon>
        <taxon>Orbiliales</taxon>
        <taxon>Orbiliaceae</taxon>
        <taxon>Orbilia</taxon>
    </lineage>
</organism>
<feature type="compositionally biased region" description="Gly residues" evidence="1">
    <location>
        <begin position="111"/>
        <end position="131"/>
    </location>
</feature>
<evidence type="ECO:0000256" key="1">
    <source>
        <dbReference type="SAM" id="MobiDB-lite"/>
    </source>
</evidence>